<protein>
    <submittedName>
        <fullName evidence="1">Uncharacterized protein</fullName>
    </submittedName>
</protein>
<organism evidence="1">
    <name type="scientific">Anguilla anguilla</name>
    <name type="common">European freshwater eel</name>
    <name type="synonym">Muraena anguilla</name>
    <dbReference type="NCBI Taxonomy" id="7936"/>
    <lineage>
        <taxon>Eukaryota</taxon>
        <taxon>Metazoa</taxon>
        <taxon>Chordata</taxon>
        <taxon>Craniata</taxon>
        <taxon>Vertebrata</taxon>
        <taxon>Euteleostomi</taxon>
        <taxon>Actinopterygii</taxon>
        <taxon>Neopterygii</taxon>
        <taxon>Teleostei</taxon>
        <taxon>Anguilliformes</taxon>
        <taxon>Anguillidae</taxon>
        <taxon>Anguilla</taxon>
    </lineage>
</organism>
<sequence>MCTIIIKIHMYKMYKNGPICLCELRILSSFHFLFYNKRKL</sequence>
<dbReference type="EMBL" id="GBXM01038528">
    <property type="protein sequence ID" value="JAH70049.1"/>
    <property type="molecule type" value="Transcribed_RNA"/>
</dbReference>
<name>A0A0E9UVZ2_ANGAN</name>
<accession>A0A0E9UVZ2</accession>
<reference evidence="1" key="2">
    <citation type="journal article" date="2015" name="Fish Shellfish Immunol.">
        <title>Early steps in the European eel (Anguilla anguilla)-Vibrio vulnificus interaction in the gills: Role of the RtxA13 toxin.</title>
        <authorList>
            <person name="Callol A."/>
            <person name="Pajuelo D."/>
            <person name="Ebbesson L."/>
            <person name="Teles M."/>
            <person name="MacKenzie S."/>
            <person name="Amaro C."/>
        </authorList>
    </citation>
    <scope>NUCLEOTIDE SEQUENCE</scope>
</reference>
<proteinExistence type="predicted"/>
<reference evidence="1" key="1">
    <citation type="submission" date="2014-11" db="EMBL/GenBank/DDBJ databases">
        <authorList>
            <person name="Amaro Gonzalez C."/>
        </authorList>
    </citation>
    <scope>NUCLEOTIDE SEQUENCE</scope>
</reference>
<dbReference type="AlphaFoldDB" id="A0A0E9UVZ2"/>
<evidence type="ECO:0000313" key="1">
    <source>
        <dbReference type="EMBL" id="JAH70049.1"/>
    </source>
</evidence>